<dbReference type="PROSITE" id="PS51891">
    <property type="entry name" value="CENP_V_GFA"/>
    <property type="match status" value="1"/>
</dbReference>
<keyword evidence="7" id="KW-1185">Reference proteome</keyword>
<evidence type="ECO:0000256" key="4">
    <source>
        <dbReference type="ARBA" id="ARBA00023239"/>
    </source>
</evidence>
<dbReference type="EMBL" id="JAAAML010000001">
    <property type="protein sequence ID" value="MCO6406863.1"/>
    <property type="molecule type" value="Genomic_DNA"/>
</dbReference>
<dbReference type="SUPFAM" id="SSF51316">
    <property type="entry name" value="Mss4-like"/>
    <property type="match status" value="1"/>
</dbReference>
<keyword evidence="3" id="KW-0862">Zinc</keyword>
<feature type="domain" description="CENP-V/GFA" evidence="5">
    <location>
        <begin position="11"/>
        <end position="112"/>
    </location>
</feature>
<organism evidence="6 7">
    <name type="scientific">Hoeflea alexandrii</name>
    <dbReference type="NCBI Taxonomy" id="288436"/>
    <lineage>
        <taxon>Bacteria</taxon>
        <taxon>Pseudomonadati</taxon>
        <taxon>Pseudomonadota</taxon>
        <taxon>Alphaproteobacteria</taxon>
        <taxon>Hyphomicrobiales</taxon>
        <taxon>Rhizobiaceae</taxon>
        <taxon>Hoeflea</taxon>
    </lineage>
</organism>
<dbReference type="Proteomes" id="UP001320715">
    <property type="component" value="Unassembled WGS sequence"/>
</dbReference>
<sequence>MQKTAIPPLPLTGGCQCGRIRYRMLAAPLVFYLCHCTECQRHTSSAFGESLRFKREDMEVDPGLVSVSRMSESGKERQGWFCPDCGVRIWHGTNGSPEINIKAGTLDDTSWLVPAGHIWCRSRQPFMRIAEDELSYDAQPTDGYEALKLRWSEMTGAL</sequence>
<gene>
    <name evidence="6" type="ORF">GTW23_01645</name>
</gene>
<dbReference type="PROSITE" id="PS51257">
    <property type="entry name" value="PROKAR_LIPOPROTEIN"/>
    <property type="match status" value="1"/>
</dbReference>
<keyword evidence="4" id="KW-0456">Lyase</keyword>
<evidence type="ECO:0000256" key="3">
    <source>
        <dbReference type="ARBA" id="ARBA00022833"/>
    </source>
</evidence>
<dbReference type="PANTHER" id="PTHR33337">
    <property type="entry name" value="GFA DOMAIN-CONTAINING PROTEIN"/>
    <property type="match status" value="1"/>
</dbReference>
<reference evidence="6 7" key="1">
    <citation type="submission" date="2020-01" db="EMBL/GenBank/DDBJ databases">
        <title>Genomes of bacteria type strains.</title>
        <authorList>
            <person name="Chen J."/>
            <person name="Zhu S."/>
            <person name="Yang J."/>
        </authorList>
    </citation>
    <scope>NUCLEOTIDE SEQUENCE [LARGE SCALE GENOMIC DNA]</scope>
    <source>
        <strain evidence="6 7">DSM 16655</strain>
    </source>
</reference>
<accession>A0ABT1CKX9</accession>
<dbReference type="Pfam" id="PF04828">
    <property type="entry name" value="GFA"/>
    <property type="match status" value="1"/>
</dbReference>
<evidence type="ECO:0000256" key="1">
    <source>
        <dbReference type="ARBA" id="ARBA00005495"/>
    </source>
</evidence>
<comment type="caution">
    <text evidence="6">The sequence shown here is derived from an EMBL/GenBank/DDBJ whole genome shotgun (WGS) entry which is preliminary data.</text>
</comment>
<protein>
    <submittedName>
        <fullName evidence="6">Aldehyde-activating protein</fullName>
    </submittedName>
</protein>
<proteinExistence type="inferred from homology"/>
<comment type="similarity">
    <text evidence="1">Belongs to the Gfa family.</text>
</comment>
<dbReference type="InterPro" id="IPR011057">
    <property type="entry name" value="Mss4-like_sf"/>
</dbReference>
<dbReference type="Gene3D" id="3.90.1590.10">
    <property type="entry name" value="glutathione-dependent formaldehyde- activating enzyme (gfa)"/>
    <property type="match status" value="1"/>
</dbReference>
<keyword evidence="2" id="KW-0479">Metal-binding</keyword>
<dbReference type="InterPro" id="IPR006913">
    <property type="entry name" value="CENP-V/GFA"/>
</dbReference>
<dbReference type="RefSeq" id="WP_252914372.1">
    <property type="nucleotide sequence ID" value="NZ_JAAAML010000001.1"/>
</dbReference>
<evidence type="ECO:0000313" key="6">
    <source>
        <dbReference type="EMBL" id="MCO6406863.1"/>
    </source>
</evidence>
<dbReference type="PANTHER" id="PTHR33337:SF3">
    <property type="entry name" value="CENP-V_GFA DOMAIN-CONTAINING PROTEIN"/>
    <property type="match status" value="1"/>
</dbReference>
<evidence type="ECO:0000259" key="5">
    <source>
        <dbReference type="PROSITE" id="PS51891"/>
    </source>
</evidence>
<name>A0ABT1CKX9_9HYPH</name>
<evidence type="ECO:0000256" key="2">
    <source>
        <dbReference type="ARBA" id="ARBA00022723"/>
    </source>
</evidence>
<evidence type="ECO:0000313" key="7">
    <source>
        <dbReference type="Proteomes" id="UP001320715"/>
    </source>
</evidence>